<organism evidence="2 3">
    <name type="scientific">Streptomyces parvulus</name>
    <dbReference type="NCBI Taxonomy" id="146923"/>
    <lineage>
        <taxon>Bacteria</taxon>
        <taxon>Bacillati</taxon>
        <taxon>Actinomycetota</taxon>
        <taxon>Actinomycetes</taxon>
        <taxon>Kitasatosporales</taxon>
        <taxon>Streptomycetaceae</taxon>
        <taxon>Streptomyces</taxon>
    </lineage>
</organism>
<gene>
    <name evidence="2" type="ORF">Spa2297_32290</name>
</gene>
<evidence type="ECO:0000313" key="2">
    <source>
        <dbReference type="EMBL" id="ANJ11809.1"/>
    </source>
</evidence>
<dbReference type="EMBL" id="CP015867">
    <property type="protein sequence ID" value="ANJ11809.1"/>
    <property type="molecule type" value="Genomic_DNA"/>
</dbReference>
<proteinExistence type="predicted"/>
<dbReference type="Proteomes" id="UP000078468">
    <property type="component" value="Plasmid pspa1"/>
</dbReference>
<feature type="domain" description="Butirosin biosynthesis protein H N-terminal" evidence="1">
    <location>
        <begin position="17"/>
        <end position="143"/>
    </location>
</feature>
<keyword evidence="2" id="KW-0614">Plasmid</keyword>
<reference evidence="2 3" key="1">
    <citation type="submission" date="2016-05" db="EMBL/GenBank/DDBJ databases">
        <title>Non-Contiguous Finished Genome Sequence of Streptomyces parvulus 2297 Integrated Site-Specifically with Actinophage R4.</title>
        <authorList>
            <person name="Nishizawa T."/>
            <person name="Miura T."/>
            <person name="Harada C."/>
            <person name="Guo Y."/>
            <person name="Narisawa K."/>
            <person name="Ohta H."/>
            <person name="Takahashi H."/>
            <person name="Shirai M."/>
        </authorList>
    </citation>
    <scope>NUCLEOTIDE SEQUENCE [LARGE SCALE GENOMIC DNA]</scope>
    <source>
        <strain evidence="2 3">2297</strain>
        <plasmid evidence="3">pspa1</plasmid>
    </source>
</reference>
<dbReference type="InterPro" id="IPR026935">
    <property type="entry name" value="BtrH_N"/>
</dbReference>
<dbReference type="AlphaFoldDB" id="A0A191V9V6"/>
<name>A0A191V9V6_9ACTN</name>
<dbReference type="RefSeq" id="WP_064732136.1">
    <property type="nucleotide sequence ID" value="NZ_BMRX01000023.1"/>
</dbReference>
<sequence length="346" mass="37919">MRVELRNIRPWRHDLGHCLHATMGVLLAGHGADPLHVLGAAWGFGYRSGDLRREEYYVPFGARSLLGAMAPHHPVSSRWHRPPDPDAAWTQVRDAVRDGRAVAAAVDNYHLPFRPAYRDVHTNHLLTVYGFDDERDEVLLADPVPPRFQGAITGAEFAAARASDNPEDHDRDLFFTRNPIDGRWLELSVGPDLPPWDLDHVRTVITANLAALEADRTLPDGYADDGAGLFGGRRGLARFLDAAAARMRAGDDPEVVDETFVVAGTVLAETGVHADWLATAGHTFARPALREASRLVERVAHHWSAVRIIVANARTDTAAAAGDLEHRAVALLTDQDRAMDLLARAG</sequence>
<dbReference type="Pfam" id="PF14399">
    <property type="entry name" value="BtrH_N"/>
    <property type="match status" value="1"/>
</dbReference>
<dbReference type="KEGG" id="spav:Spa2297_32290"/>
<dbReference type="GeneID" id="91309597"/>
<accession>A0A191V9V6</accession>
<evidence type="ECO:0000259" key="1">
    <source>
        <dbReference type="Pfam" id="PF14399"/>
    </source>
</evidence>
<geneLocation type="plasmid" evidence="3">
    <name>pspa1</name>
</geneLocation>
<protein>
    <recommendedName>
        <fullName evidence="1">Butirosin biosynthesis protein H N-terminal domain-containing protein</fullName>
    </recommendedName>
</protein>
<evidence type="ECO:0000313" key="3">
    <source>
        <dbReference type="Proteomes" id="UP000078468"/>
    </source>
</evidence>